<dbReference type="Pfam" id="PF03797">
    <property type="entry name" value="Autotransporter"/>
    <property type="match status" value="1"/>
</dbReference>
<dbReference type="EMBL" id="NJIH01000001">
    <property type="protein sequence ID" value="OWT66262.1"/>
    <property type="molecule type" value="Genomic_DNA"/>
</dbReference>
<reference evidence="5" key="1">
    <citation type="submission" date="2017-06" db="EMBL/GenBank/DDBJ databases">
        <title>Herbaspirillum phytohormonus sp. nov., isolated from the root nodule of Robinia pseudoacacia in lead-zinc mine.</title>
        <authorList>
            <person name="Fan M."/>
            <person name="Lin Y."/>
        </authorList>
    </citation>
    <scope>NUCLEOTIDE SEQUENCE [LARGE SCALE GENOMIC DNA]</scope>
    <source>
        <strain evidence="5">SC-089</strain>
    </source>
</reference>
<sequence length="961" mass="95316">MISGGSGGTGGVGGSGEDGDTASGAGGAGGVGIIGSNLDIVNSGNIMGGSSGNGSQADAIQFTGGVNTLELHEGGNTSGPVDATAGTYNTLILGGTGEDASFNVSRIGGEDSFRYEGFNAFEKTGTGTWTLLSSTTELTPWTLSGGTLIISDDDSLGEDSGVLTFNGGTLETSSGFATSRAITLASAGTIRADLDSSPLELNGLIQGPGSLTLTGSGFVEINHANTYLGGTNVYTDVDVHTTGALGTGPVAVVGGMEGGPDDPILTFENGASAGSLSITNSVSAVTGFADNATAGNATITNTQGGVTAFYDTASAGAASIINQNIGSTAFAENASAGSATITNQEHGALLIMDQATAAGAKVINQAGGIVDISYTDTGTSIGSLSGAGDVYLGGKPLTLGALGGNDTISGVISDGSLLADTDDTLGEVAHATGVTHASTQADKGGSLVKVGSGTLILNGANTYTGGTTVDAGTLAIGDADHLSASIKGDVQVNAAGTLRGHGSIAGNVNNAGIVWPGGSIGTLTIGGNYTQSPSGTLQMEISPTDYSRLIVGGTATLAGTLNLLYAPGTYTAKSYSLVKAGSVQGSFSKVAGNTPSGFAQSVAYAADAVDLNLTGSGPVQPVVVAPTQATIFGAMGSSALRAGQGANEVLLDRLAGPCGVAAAGATSSGGAGAASGDAAVQSLSCARQGNGLWIQAHGTDTRIDGNHGAPDARDRRYGFLTGVDHQWQGWTVGVAGGYSHADISESGNGSKGTLDTLRLAGYGAKQFDAYTLAGTLGYAYDFSSTTRSFGALGSARGDGHGQEFTAGLQASRPWSLGPVVLTPRLGVRYAYLDGLGTDESGPTAQNLGVANQHLQSLQPYVGVTLDYPFTLHNNDRPASVQLRAGYAYETQSTGRDVSVTAVDGTGFVIAGTRDTRGLVTAGLGATLPIGKSASAYVRYDSVLHTGNVNAQSLQAGVDYRF</sequence>
<keyword evidence="1" id="KW-0732">Signal</keyword>
<dbReference type="Pfam" id="PF12951">
    <property type="entry name" value="PATR"/>
    <property type="match status" value="2"/>
</dbReference>
<keyword evidence="5" id="KW-1185">Reference proteome</keyword>
<evidence type="ECO:0000259" key="3">
    <source>
        <dbReference type="PROSITE" id="PS51208"/>
    </source>
</evidence>
<dbReference type="InterPro" id="IPR006315">
    <property type="entry name" value="OM_autotransptr_brl_dom"/>
</dbReference>
<dbReference type="InterPro" id="IPR036709">
    <property type="entry name" value="Autotransporte_beta_dom_sf"/>
</dbReference>
<feature type="domain" description="Autotransporter" evidence="3">
    <location>
        <begin position="685"/>
        <end position="961"/>
    </location>
</feature>
<dbReference type="SMART" id="SM00869">
    <property type="entry name" value="Autotransporter"/>
    <property type="match status" value="1"/>
</dbReference>
<dbReference type="PROSITE" id="PS51208">
    <property type="entry name" value="AUTOTRANSPORTER"/>
    <property type="match status" value="1"/>
</dbReference>
<dbReference type="Proteomes" id="UP000214603">
    <property type="component" value="Unassembled WGS sequence"/>
</dbReference>
<name>A0A225MYW7_9BURK</name>
<evidence type="ECO:0000313" key="5">
    <source>
        <dbReference type="Proteomes" id="UP000214603"/>
    </source>
</evidence>
<protein>
    <recommendedName>
        <fullName evidence="3">Autotransporter domain-containing protein</fullName>
    </recommendedName>
</protein>
<dbReference type="InterPro" id="IPR013425">
    <property type="entry name" value="Autotrns_rpt"/>
</dbReference>
<comment type="caution">
    <text evidence="4">The sequence shown here is derived from an EMBL/GenBank/DDBJ whole genome shotgun (WGS) entry which is preliminary data.</text>
</comment>
<dbReference type="Gene3D" id="2.40.128.130">
    <property type="entry name" value="Autotransporter beta-domain"/>
    <property type="match status" value="1"/>
</dbReference>
<dbReference type="AlphaFoldDB" id="A0A225MYW7"/>
<dbReference type="SUPFAM" id="SSF103515">
    <property type="entry name" value="Autotransporter"/>
    <property type="match status" value="1"/>
</dbReference>
<dbReference type="RefSeq" id="WP_088601390.1">
    <property type="nucleotide sequence ID" value="NZ_NJIH01000001.1"/>
</dbReference>
<evidence type="ECO:0000256" key="2">
    <source>
        <dbReference type="SAM" id="MobiDB-lite"/>
    </source>
</evidence>
<dbReference type="GO" id="GO:0019867">
    <property type="term" value="C:outer membrane"/>
    <property type="evidence" value="ECO:0007669"/>
    <property type="project" value="InterPro"/>
</dbReference>
<dbReference type="OrthoDB" id="1393129at2"/>
<proteinExistence type="predicted"/>
<evidence type="ECO:0000313" key="4">
    <source>
        <dbReference type="EMBL" id="OWT66262.1"/>
    </source>
</evidence>
<dbReference type="NCBIfam" id="TIGR01414">
    <property type="entry name" value="autotrans_barl"/>
    <property type="match status" value="1"/>
</dbReference>
<dbReference type="InterPro" id="IPR011050">
    <property type="entry name" value="Pectin_lyase_fold/virulence"/>
</dbReference>
<gene>
    <name evidence="4" type="ORF">CEY11_00500</name>
</gene>
<dbReference type="InterPro" id="IPR005546">
    <property type="entry name" value="Autotransporte_beta"/>
</dbReference>
<dbReference type="NCBIfam" id="TIGR02601">
    <property type="entry name" value="autotrns_rpt"/>
    <property type="match status" value="1"/>
</dbReference>
<organism evidence="4 5">
    <name type="scientific">Candidimonas nitroreducens</name>
    <dbReference type="NCBI Taxonomy" id="683354"/>
    <lineage>
        <taxon>Bacteria</taxon>
        <taxon>Pseudomonadati</taxon>
        <taxon>Pseudomonadota</taxon>
        <taxon>Betaproteobacteria</taxon>
        <taxon>Burkholderiales</taxon>
        <taxon>Alcaligenaceae</taxon>
        <taxon>Candidimonas</taxon>
    </lineage>
</organism>
<accession>A0A225MYW7</accession>
<feature type="region of interest" description="Disordered" evidence="2">
    <location>
        <begin position="1"/>
        <end position="24"/>
    </location>
</feature>
<evidence type="ECO:0000256" key="1">
    <source>
        <dbReference type="ARBA" id="ARBA00022729"/>
    </source>
</evidence>
<feature type="compositionally biased region" description="Gly residues" evidence="2">
    <location>
        <begin position="1"/>
        <end position="16"/>
    </location>
</feature>
<dbReference type="SUPFAM" id="SSF51126">
    <property type="entry name" value="Pectin lyase-like"/>
    <property type="match status" value="1"/>
</dbReference>